<organism evidence="2 3">
    <name type="scientific">Algoriphagus halophytocola</name>
    <dbReference type="NCBI Taxonomy" id="2991499"/>
    <lineage>
        <taxon>Bacteria</taxon>
        <taxon>Pseudomonadati</taxon>
        <taxon>Bacteroidota</taxon>
        <taxon>Cytophagia</taxon>
        <taxon>Cytophagales</taxon>
        <taxon>Cyclobacteriaceae</taxon>
        <taxon>Algoriphagus</taxon>
    </lineage>
</organism>
<gene>
    <name evidence="2" type="ORF">OM944_05055</name>
</gene>
<evidence type="ECO:0000256" key="1">
    <source>
        <dbReference type="SAM" id="SignalP"/>
    </source>
</evidence>
<dbReference type="Proteomes" id="UP001163156">
    <property type="component" value="Chromosome"/>
</dbReference>
<dbReference type="InterPro" id="IPR038636">
    <property type="entry name" value="Wzi_sf"/>
</dbReference>
<dbReference type="RefSeq" id="WP_264810545.1">
    <property type="nucleotide sequence ID" value="NZ_CP110226.1"/>
</dbReference>
<evidence type="ECO:0000313" key="2">
    <source>
        <dbReference type="EMBL" id="UZD23861.1"/>
    </source>
</evidence>
<name>A0ABY6MNF9_9BACT</name>
<proteinExistence type="predicted"/>
<evidence type="ECO:0000313" key="3">
    <source>
        <dbReference type="Proteomes" id="UP001163156"/>
    </source>
</evidence>
<feature type="chain" id="PRO_5046368839" evidence="1">
    <location>
        <begin position="21"/>
        <end position="561"/>
    </location>
</feature>
<feature type="signal peptide" evidence="1">
    <location>
        <begin position="1"/>
        <end position="20"/>
    </location>
</feature>
<dbReference type="Gene3D" id="2.40.160.130">
    <property type="entry name" value="Capsule assembly protein Wzi"/>
    <property type="match status" value="1"/>
</dbReference>
<accession>A0ABY6MNF9</accession>
<dbReference type="Pfam" id="PF14052">
    <property type="entry name" value="Caps_assemb_Wzi"/>
    <property type="match status" value="1"/>
</dbReference>
<keyword evidence="1" id="KW-0732">Signal</keyword>
<keyword evidence="3" id="KW-1185">Reference proteome</keyword>
<protein>
    <submittedName>
        <fullName evidence="2">Capsule assembly Wzi family protein</fullName>
    </submittedName>
</protein>
<dbReference type="EMBL" id="CP110226">
    <property type="protein sequence ID" value="UZD23861.1"/>
    <property type="molecule type" value="Genomic_DNA"/>
</dbReference>
<dbReference type="InterPro" id="IPR026950">
    <property type="entry name" value="Caps_assemb_Wzi"/>
</dbReference>
<sequence length="561" mass="64722">MKKRFKLLLTTFLLAFQSMAQNIPVGFPVLNDYLRREQVLGNLNSDFSFIYKPILTEKAFPEFSNPYLNDSIQGYQLDPNSNLKSKKFAVSLLPIQMISMYNTNHPYNWGYGAILPAKGFQTLISGGIHLKWGKLSAQLYPQFHYTQNLEFEEYPGNAPYQYFQYLRRSINGIDQPVRFGQDPITRLLPGNSNISLNLGGIALGLSTENLWIGPGQNNSLLMSNNAEGFLHFKLNTTRPLKTFAGNFEGIYWVGKLEGSDLPHFSDGRYDSLLSLKEEDWRYFTGLSISYSPIFIPNLYIGATRAFQVYRGDMRNNFRAFFPFFAPLPKEGEGLVENAELREDQNVGVFGRYLIPKANFEFYFEYSRNDHPFNWRDLILNIEHSRGYLLGFTKYILIDTKYTYGVTAEMTQTKFSINNTIRWGEGINNGLGLYDNYQVKHGFTYKGENLGAGTGVSGNEYSIKIGRYKKFEEISINLERVERQPNYYYYALGRGLNVEKWVDYNFTLHYKNNFNRVILSSSVTSMFVNNYNNWNNSNIEVFSGNPDKKININLMINIAYKL</sequence>
<reference evidence="2" key="1">
    <citation type="submission" date="2022-10" db="EMBL/GenBank/DDBJ databases">
        <title>Algoriphagus sp. a novel bacteria isolate from halophytes salicornia europaea.</title>
        <authorList>
            <person name="Peng Y."/>
            <person name="Jiang L."/>
            <person name="Lee J."/>
        </authorList>
    </citation>
    <scope>NUCLEOTIDE SEQUENCE</scope>
    <source>
        <strain evidence="2">TR-M5</strain>
    </source>
</reference>